<dbReference type="OrthoDB" id="3727779at2"/>
<dbReference type="KEGG" id="llp:GH975_03530"/>
<accession>A0A5Q2Q728</accession>
<dbReference type="SUPFAM" id="SSF54637">
    <property type="entry name" value="Thioesterase/thiol ester dehydrase-isomerase"/>
    <property type="match status" value="1"/>
</dbReference>
<evidence type="ECO:0000313" key="1">
    <source>
        <dbReference type="EMBL" id="QGG79688.1"/>
    </source>
</evidence>
<keyword evidence="2" id="KW-1185">Reference proteome</keyword>
<dbReference type="InterPro" id="IPR029069">
    <property type="entry name" value="HotDog_dom_sf"/>
</dbReference>
<reference evidence="1 2" key="1">
    <citation type="submission" date="2019-11" db="EMBL/GenBank/DDBJ databases">
        <authorList>
            <person name="Khan S.A."/>
            <person name="Jeon C.O."/>
            <person name="Chun B.H."/>
        </authorList>
    </citation>
    <scope>NUCLEOTIDE SEQUENCE [LARGE SCALE GENOMIC DNA]</scope>
    <source>
        <strain evidence="1 2">IMCC 1097</strain>
    </source>
</reference>
<name>A0A5Q2Q728_9GAMM</name>
<proteinExistence type="predicted"/>
<dbReference type="EMBL" id="CP045871">
    <property type="protein sequence ID" value="QGG79688.1"/>
    <property type="molecule type" value="Genomic_DNA"/>
</dbReference>
<dbReference type="CDD" id="cd00586">
    <property type="entry name" value="4HBT"/>
    <property type="match status" value="1"/>
</dbReference>
<sequence>MYPFIRTLMTLVRAKSRPALAIDGISVMHFRAMPWDIDIFGEVNNGRQLTLFEQGRWDLAVRIGLLSLLKRKGWGLVVAGSSVRYRKRIRMLDAVECRTQCVGVDGRWFYMSQSFWVDGQPCSHALFRTAVTDRGKTLDNAQVTDAIGEQWTHPTPDWVLAWDRADHERPWPPNPLALESV</sequence>
<dbReference type="Pfam" id="PF13279">
    <property type="entry name" value="4HBT_2"/>
    <property type="match status" value="1"/>
</dbReference>
<organism evidence="1 2">
    <name type="scientific">Litorivicinus lipolyticus</name>
    <dbReference type="NCBI Taxonomy" id="418701"/>
    <lineage>
        <taxon>Bacteria</taxon>
        <taxon>Pseudomonadati</taxon>
        <taxon>Pseudomonadota</taxon>
        <taxon>Gammaproteobacteria</taxon>
        <taxon>Oceanospirillales</taxon>
        <taxon>Litorivicinaceae</taxon>
        <taxon>Litorivicinus</taxon>
    </lineage>
</organism>
<dbReference type="AlphaFoldDB" id="A0A5Q2Q728"/>
<dbReference type="PANTHER" id="PTHR12475">
    <property type="match status" value="1"/>
</dbReference>
<dbReference type="RefSeq" id="WP_153713192.1">
    <property type="nucleotide sequence ID" value="NZ_CP045871.1"/>
</dbReference>
<evidence type="ECO:0000313" key="2">
    <source>
        <dbReference type="Proteomes" id="UP000388235"/>
    </source>
</evidence>
<protein>
    <submittedName>
        <fullName evidence="1">Thioeseterase</fullName>
    </submittedName>
</protein>
<gene>
    <name evidence="1" type="ORF">GH975_03530</name>
</gene>
<dbReference type="InterPro" id="IPR051490">
    <property type="entry name" value="THEM6_lcsJ_thioesterase"/>
</dbReference>
<dbReference type="Proteomes" id="UP000388235">
    <property type="component" value="Chromosome"/>
</dbReference>
<dbReference type="PANTHER" id="PTHR12475:SF4">
    <property type="entry name" value="PROTEIN THEM6"/>
    <property type="match status" value="1"/>
</dbReference>
<dbReference type="Gene3D" id="3.10.129.10">
    <property type="entry name" value="Hotdog Thioesterase"/>
    <property type="match status" value="1"/>
</dbReference>